<name>A0A098EBQ2_9ZZZZ</name>
<dbReference type="EMBL" id="CCXY01000220">
    <property type="protein sequence ID" value="CEG12946.1"/>
    <property type="molecule type" value="Genomic_DNA"/>
</dbReference>
<accession>A0A098EBQ2</accession>
<dbReference type="InterPro" id="IPR038490">
    <property type="entry name" value="Gingipain_propep_sf"/>
</dbReference>
<evidence type="ECO:0000313" key="1">
    <source>
        <dbReference type="EMBL" id="CEG12946.1"/>
    </source>
</evidence>
<protein>
    <submittedName>
        <fullName evidence="1">Uncharacterized protein</fullName>
    </submittedName>
</protein>
<reference evidence="1" key="1">
    <citation type="submission" date="2014-09" db="EMBL/GenBank/DDBJ databases">
        <authorList>
            <person name="Probst J Alexander"/>
        </authorList>
    </citation>
    <scope>NUCLEOTIDE SEQUENCE</scope>
</reference>
<organism evidence="1">
    <name type="scientific">groundwater metagenome</name>
    <dbReference type="NCBI Taxonomy" id="717931"/>
    <lineage>
        <taxon>unclassified sequences</taxon>
        <taxon>metagenomes</taxon>
        <taxon>ecological metagenomes</taxon>
    </lineage>
</organism>
<proteinExistence type="predicted"/>
<dbReference type="AlphaFoldDB" id="A0A098EBQ2"/>
<dbReference type="InterPro" id="IPR029031">
    <property type="entry name" value="Gingipain_N_sf"/>
</dbReference>
<dbReference type="Gene3D" id="2.60.40.3800">
    <property type="match status" value="1"/>
</dbReference>
<gene>
    <name evidence="1" type="ORF">MSIBF_A2970002</name>
</gene>
<dbReference type="Gene3D" id="3.40.50.10390">
    <property type="entry name" value="Gingipain r, domain 1"/>
    <property type="match status" value="1"/>
</dbReference>
<sequence length="320" mass="36548">MKTKFFICVFAIAFICIFANVAFSEELKEYNISELNIGGNNFYHEPPGKYGNGYETKDVVFKISLRELEVLNKGDNDFISIPDSFSFASPGQPDLPMKTIVLKFDKNIDIGDVFIKDGSYVKFPRKFDMAKVSNPKSAKLYADSSDSNSENKDNYFPGNVFSYVAGKDNNNTYLIIKVFPVQYRESSGSTILINDLKFGISYKGTPHFAQQPPMQLLNQSLNHAECLIIAPDEFYNASKNLKDVHESYGIKTEIINLSTIENYPAAEFPAYDGCDEYFCKVNYNSTLALKNYFILKFNEQRKFKIYCFTWKFKGRSAEFL</sequence>